<organism evidence="10 11">
    <name type="scientific">Homarus americanus</name>
    <name type="common">American lobster</name>
    <dbReference type="NCBI Taxonomy" id="6706"/>
    <lineage>
        <taxon>Eukaryota</taxon>
        <taxon>Metazoa</taxon>
        <taxon>Ecdysozoa</taxon>
        <taxon>Arthropoda</taxon>
        <taxon>Crustacea</taxon>
        <taxon>Multicrustacea</taxon>
        <taxon>Malacostraca</taxon>
        <taxon>Eumalacostraca</taxon>
        <taxon>Eucarida</taxon>
        <taxon>Decapoda</taxon>
        <taxon>Pleocyemata</taxon>
        <taxon>Astacidea</taxon>
        <taxon>Nephropoidea</taxon>
        <taxon>Nephropidae</taxon>
        <taxon>Homarus</taxon>
    </lineage>
</organism>
<protein>
    <recommendedName>
        <fullName evidence="4">Leucine-rich repeat protein soc-2 homolog</fullName>
    </recommendedName>
    <alternativeName>
        <fullName evidence="8">Protein soc-2 homolog</fullName>
    </alternativeName>
    <alternativeName>
        <fullName evidence="6 7">protein Sur-8 homolog</fullName>
    </alternativeName>
</protein>
<keyword evidence="11" id="KW-1185">Reference proteome</keyword>
<evidence type="ECO:0000256" key="1">
    <source>
        <dbReference type="ARBA" id="ARBA00022614"/>
    </source>
</evidence>
<dbReference type="SUPFAM" id="SSF52058">
    <property type="entry name" value="L domain-like"/>
    <property type="match status" value="2"/>
</dbReference>
<comment type="caution">
    <text evidence="10">The sequence shown here is derived from an EMBL/GenBank/DDBJ whole genome shotgun (WGS) entry which is preliminary data.</text>
</comment>
<name>A0A8J5TH85_HOMAM</name>
<dbReference type="Pfam" id="PF13855">
    <property type="entry name" value="LRR_8"/>
    <property type="match status" value="4"/>
</dbReference>
<dbReference type="PANTHER" id="PTHR45752:SF187">
    <property type="entry name" value="LEUCINE-RICH REPEAT AND IQ DOMAIN-CONTAINING PROTEIN 4"/>
    <property type="match status" value="1"/>
</dbReference>
<dbReference type="PANTHER" id="PTHR45752">
    <property type="entry name" value="LEUCINE-RICH REPEAT-CONTAINING"/>
    <property type="match status" value="1"/>
</dbReference>
<evidence type="ECO:0000256" key="5">
    <source>
        <dbReference type="ARBA" id="ARBA00025612"/>
    </source>
</evidence>
<evidence type="ECO:0000256" key="6">
    <source>
        <dbReference type="ARBA" id="ARBA00029588"/>
    </source>
</evidence>
<evidence type="ECO:0000256" key="3">
    <source>
        <dbReference type="ARBA" id="ARBA00023786"/>
    </source>
</evidence>
<sequence>MSDLQTKKPLGPPRRTPSRGGLRTRSRGLPSSSVRGRGSGSSGSSRRGSDSLDEDGTRAPLSPPRKPASRGYSSVRARIRVRRGRPVMQGFANVGGVFDVAKGEELHPQLIRMARKSGQLNLSNRGMAEVPDKVYHIHEMDAEEAKKLTMGMTMDGSDEDRWWEQSELTRLYLSSNQIGSISPKISNLLSLQVLDLSDNCLTSLPSTLGELTCLHRLTLSHNRLEELPAGAYLLPDLRSLQLDHNNLTALSEDLGNLNVLEYLDVSHNSLTEFPLSIGYLQRLTKLNASENQIKELPPEIGDCFALQQLDLTHNQLMALPKSIANLRNCISVTTASRSCLHYMAELDADQLSYLTTVNVLDLRDNQIDDLPDEITLLQGLERLDITNNNLSTLPFHLGLLPHLKSMPLEGNPMRLIRRDIVQRGTVQLLKYLRSRVSAPINTFPGFENSSNDTNVLMDNRSLPDKYQMKSTQTLTYNEKATEIPDQLFENASEAQVRAVDLSKNQLTQVPDKLEMLSRHVSEIMLGLNKLSSLPSWVGSFQRLQFLDLQGNQLKDLPTDLAQLLYLPCVYEMAQLEILCAADNQINMIYVDGLSKLKRLATLDLHNNNINFIPPPLGNMTQLRSLQLHGNPFRVPRKAILDKGAHEILDYLRSRIIDE</sequence>
<dbReference type="Gene3D" id="3.80.10.10">
    <property type="entry name" value="Ribonuclease Inhibitor"/>
    <property type="match status" value="4"/>
</dbReference>
<evidence type="ECO:0000313" key="10">
    <source>
        <dbReference type="EMBL" id="KAG7174435.1"/>
    </source>
</evidence>
<comment type="function">
    <text evidence="5">Acts as a Ras effector and participates in MAPK pathway activation. Probably acts as a regulatory subunit of protein phosphatase that specifically dephosphorylates Raf kinase and stimulate Raf activity at specialized signaling complexes upon Ras activation.</text>
</comment>
<dbReference type="InterPro" id="IPR032675">
    <property type="entry name" value="LRR_dom_sf"/>
</dbReference>
<evidence type="ECO:0000256" key="4">
    <source>
        <dbReference type="ARBA" id="ARBA00023904"/>
    </source>
</evidence>
<dbReference type="InterPro" id="IPR003591">
    <property type="entry name" value="Leu-rich_rpt_typical-subtyp"/>
</dbReference>
<proteinExistence type="inferred from homology"/>
<dbReference type="AlphaFoldDB" id="A0A8J5TH85"/>
<dbReference type="InterPro" id="IPR050715">
    <property type="entry name" value="LRR-SigEffector_domain"/>
</dbReference>
<dbReference type="FunFam" id="3.80.10.10:FF:000193">
    <property type="entry name" value="Leucine-rich repeat-containing protein 40"/>
    <property type="match status" value="1"/>
</dbReference>
<feature type="region of interest" description="Disordered" evidence="9">
    <location>
        <begin position="1"/>
        <end position="77"/>
    </location>
</feature>
<dbReference type="FunFam" id="3.80.10.10:FF:000116">
    <property type="entry name" value="Leucine-rich repeat-containing protein 40"/>
    <property type="match status" value="1"/>
</dbReference>
<dbReference type="InterPro" id="IPR001611">
    <property type="entry name" value="Leu-rich_rpt"/>
</dbReference>
<comment type="similarity">
    <text evidence="3">Belongs to the SHOC2 family.</text>
</comment>
<dbReference type="SMART" id="SM00369">
    <property type="entry name" value="LRR_TYP"/>
    <property type="match status" value="12"/>
</dbReference>
<evidence type="ECO:0000256" key="8">
    <source>
        <dbReference type="ARBA" id="ARBA00032455"/>
    </source>
</evidence>
<evidence type="ECO:0000256" key="7">
    <source>
        <dbReference type="ARBA" id="ARBA00029998"/>
    </source>
</evidence>
<evidence type="ECO:0000256" key="9">
    <source>
        <dbReference type="SAM" id="MobiDB-lite"/>
    </source>
</evidence>
<dbReference type="SMART" id="SM00364">
    <property type="entry name" value="LRR_BAC"/>
    <property type="match status" value="9"/>
</dbReference>
<dbReference type="PROSITE" id="PS51450">
    <property type="entry name" value="LRR"/>
    <property type="match status" value="6"/>
</dbReference>
<accession>A0A8J5TH85</accession>
<keyword evidence="2" id="KW-0677">Repeat</keyword>
<evidence type="ECO:0000313" key="11">
    <source>
        <dbReference type="Proteomes" id="UP000747542"/>
    </source>
</evidence>
<keyword evidence="1" id="KW-0433">Leucine-rich repeat</keyword>
<feature type="compositionally biased region" description="Low complexity" evidence="9">
    <location>
        <begin position="18"/>
        <end position="46"/>
    </location>
</feature>
<dbReference type="SMART" id="SM00365">
    <property type="entry name" value="LRR_SD22"/>
    <property type="match status" value="6"/>
</dbReference>
<evidence type="ECO:0000256" key="2">
    <source>
        <dbReference type="ARBA" id="ARBA00022737"/>
    </source>
</evidence>
<dbReference type="Pfam" id="PF00560">
    <property type="entry name" value="LRR_1"/>
    <property type="match status" value="1"/>
</dbReference>
<dbReference type="EMBL" id="JAHLQT010007678">
    <property type="protein sequence ID" value="KAG7174435.1"/>
    <property type="molecule type" value="Genomic_DNA"/>
</dbReference>
<gene>
    <name evidence="10" type="primary">Lrrc40-L</name>
    <name evidence="10" type="ORF">Hamer_G003378</name>
</gene>
<reference evidence="10" key="1">
    <citation type="journal article" date="2021" name="Sci. Adv.">
        <title>The American lobster genome reveals insights on longevity, neural, and immune adaptations.</title>
        <authorList>
            <person name="Polinski J.M."/>
            <person name="Zimin A.V."/>
            <person name="Clark K.F."/>
            <person name="Kohn A.B."/>
            <person name="Sadowski N."/>
            <person name="Timp W."/>
            <person name="Ptitsyn A."/>
            <person name="Khanna P."/>
            <person name="Romanova D.Y."/>
            <person name="Williams P."/>
            <person name="Greenwood S.J."/>
            <person name="Moroz L.L."/>
            <person name="Walt D.R."/>
            <person name="Bodnar A.G."/>
        </authorList>
    </citation>
    <scope>NUCLEOTIDE SEQUENCE</scope>
    <source>
        <strain evidence="10">GMGI-L3</strain>
    </source>
</reference>
<dbReference type="Proteomes" id="UP000747542">
    <property type="component" value="Unassembled WGS sequence"/>
</dbReference>